<keyword evidence="4" id="KW-1185">Reference proteome</keyword>
<feature type="region of interest" description="Disordered" evidence="1">
    <location>
        <begin position="65"/>
        <end position="93"/>
    </location>
</feature>
<evidence type="ECO:0000256" key="2">
    <source>
        <dbReference type="SAM" id="Phobius"/>
    </source>
</evidence>
<protein>
    <submittedName>
        <fullName evidence="3">Uncharacterized protein</fullName>
    </submittedName>
</protein>
<gene>
    <name evidence="3" type="ORF">FB382_001179</name>
</gene>
<keyword evidence="2" id="KW-1133">Transmembrane helix</keyword>
<feature type="transmembrane region" description="Helical" evidence="2">
    <location>
        <begin position="44"/>
        <end position="61"/>
    </location>
</feature>
<dbReference type="AlphaFoldDB" id="A0A7W3P8W1"/>
<organism evidence="3 4">
    <name type="scientific">Nocardioides ginsengisegetis</name>
    <dbReference type="NCBI Taxonomy" id="661491"/>
    <lineage>
        <taxon>Bacteria</taxon>
        <taxon>Bacillati</taxon>
        <taxon>Actinomycetota</taxon>
        <taxon>Actinomycetes</taxon>
        <taxon>Propionibacteriales</taxon>
        <taxon>Nocardioidaceae</taxon>
        <taxon>Nocardioides</taxon>
    </lineage>
</organism>
<evidence type="ECO:0000256" key="1">
    <source>
        <dbReference type="SAM" id="MobiDB-lite"/>
    </source>
</evidence>
<reference evidence="3 4" key="1">
    <citation type="submission" date="2020-07" db="EMBL/GenBank/DDBJ databases">
        <title>Sequencing the genomes of 1000 actinobacteria strains.</title>
        <authorList>
            <person name="Klenk H.-P."/>
        </authorList>
    </citation>
    <scope>NUCLEOTIDE SEQUENCE [LARGE SCALE GENOMIC DNA]</scope>
    <source>
        <strain evidence="3 4">DSM 21349</strain>
    </source>
</reference>
<keyword evidence="2" id="KW-0812">Transmembrane</keyword>
<sequence>MTTELEKVLVRELHEVADGLHVPPMPSLPREEARPGRVRHWQPLLVAAVVVLIVGAVALFLDQGGDGRPQPAPQPTPTAPSVTPTPDTKIAATPPAVPYVVDRKLYVDGTQVPGEFWSVESRGGAWLAWQPDGTWWFGAPGVDAGPIDAVIDEAPVLSPHGKYVAFVDISSGKPVLTGFDTSPSGEGLGAAPVDLPRREDGVSVKVRAVTDDGDVIVQGTRTSLMWRAGTGDQQTVVDLNETAPDQVVLQGTGAGLVVVDGADGATDATSTEPYLATISADGVLTRTDTLPTYDDLEVSPGGTWLVRAPAGTIGGDVTLTTSLDAQEVGSTDEMVLAAPDHWGFAVNTWAWEDDETLVAVLLPLRGQADARLVRCSVTLGGCRAFAGPAADGATGTVTAEQALDAVIEAVVAGDRALLTDQAVIRDGEWQQLLDFAAGQGGSGGSCRDNGGGTQDCEISFAANPSATYYAILEPAQYAYGWRVGYVSIAGA</sequence>
<accession>A0A7W3P8W1</accession>
<comment type="caution">
    <text evidence="3">The sequence shown here is derived from an EMBL/GenBank/DDBJ whole genome shotgun (WGS) entry which is preliminary data.</text>
</comment>
<dbReference type="EMBL" id="JACGXA010000001">
    <property type="protein sequence ID" value="MBA8802888.1"/>
    <property type="molecule type" value="Genomic_DNA"/>
</dbReference>
<dbReference type="Proteomes" id="UP000580910">
    <property type="component" value="Unassembled WGS sequence"/>
</dbReference>
<evidence type="ECO:0000313" key="3">
    <source>
        <dbReference type="EMBL" id="MBA8802888.1"/>
    </source>
</evidence>
<keyword evidence="2" id="KW-0472">Membrane</keyword>
<proteinExistence type="predicted"/>
<evidence type="ECO:0000313" key="4">
    <source>
        <dbReference type="Proteomes" id="UP000580910"/>
    </source>
</evidence>
<feature type="compositionally biased region" description="Low complexity" evidence="1">
    <location>
        <begin position="79"/>
        <end position="88"/>
    </location>
</feature>
<dbReference type="RefSeq" id="WP_182537573.1">
    <property type="nucleotide sequence ID" value="NZ_JACGXA010000001.1"/>
</dbReference>
<name>A0A7W3P8W1_9ACTN</name>